<proteinExistence type="predicted"/>
<feature type="signal peptide" evidence="1">
    <location>
        <begin position="1"/>
        <end position="18"/>
    </location>
</feature>
<evidence type="ECO:0000313" key="3">
    <source>
        <dbReference type="Proteomes" id="UP000800036"/>
    </source>
</evidence>
<name>A0A6A5VII1_9PLEO</name>
<organism evidence="2 3">
    <name type="scientific">Bimuria novae-zelandiae CBS 107.79</name>
    <dbReference type="NCBI Taxonomy" id="1447943"/>
    <lineage>
        <taxon>Eukaryota</taxon>
        <taxon>Fungi</taxon>
        <taxon>Dikarya</taxon>
        <taxon>Ascomycota</taxon>
        <taxon>Pezizomycotina</taxon>
        <taxon>Dothideomycetes</taxon>
        <taxon>Pleosporomycetidae</taxon>
        <taxon>Pleosporales</taxon>
        <taxon>Massarineae</taxon>
        <taxon>Didymosphaeriaceae</taxon>
        <taxon>Bimuria</taxon>
    </lineage>
</organism>
<accession>A0A6A5VII1</accession>
<evidence type="ECO:0000313" key="2">
    <source>
        <dbReference type="EMBL" id="KAF1976430.1"/>
    </source>
</evidence>
<dbReference type="Proteomes" id="UP000800036">
    <property type="component" value="Unassembled WGS sequence"/>
</dbReference>
<gene>
    <name evidence="2" type="ORF">BU23DRAFT_566085</name>
</gene>
<keyword evidence="3" id="KW-1185">Reference proteome</keyword>
<dbReference type="AlphaFoldDB" id="A0A6A5VII1"/>
<evidence type="ECO:0000256" key="1">
    <source>
        <dbReference type="SAM" id="SignalP"/>
    </source>
</evidence>
<dbReference type="EMBL" id="ML976667">
    <property type="protein sequence ID" value="KAF1976430.1"/>
    <property type="molecule type" value="Genomic_DNA"/>
</dbReference>
<feature type="chain" id="PRO_5025410775" evidence="1">
    <location>
        <begin position="19"/>
        <end position="120"/>
    </location>
</feature>
<reference evidence="2" key="1">
    <citation type="journal article" date="2020" name="Stud. Mycol.">
        <title>101 Dothideomycetes genomes: a test case for predicting lifestyles and emergence of pathogens.</title>
        <authorList>
            <person name="Haridas S."/>
            <person name="Albert R."/>
            <person name="Binder M."/>
            <person name="Bloem J."/>
            <person name="Labutti K."/>
            <person name="Salamov A."/>
            <person name="Andreopoulos B."/>
            <person name="Baker S."/>
            <person name="Barry K."/>
            <person name="Bills G."/>
            <person name="Bluhm B."/>
            <person name="Cannon C."/>
            <person name="Castanera R."/>
            <person name="Culley D."/>
            <person name="Daum C."/>
            <person name="Ezra D."/>
            <person name="Gonzalez J."/>
            <person name="Henrissat B."/>
            <person name="Kuo A."/>
            <person name="Liang C."/>
            <person name="Lipzen A."/>
            <person name="Lutzoni F."/>
            <person name="Magnuson J."/>
            <person name="Mondo S."/>
            <person name="Nolan M."/>
            <person name="Ohm R."/>
            <person name="Pangilinan J."/>
            <person name="Park H.-J."/>
            <person name="Ramirez L."/>
            <person name="Alfaro M."/>
            <person name="Sun H."/>
            <person name="Tritt A."/>
            <person name="Yoshinaga Y."/>
            <person name="Zwiers L.-H."/>
            <person name="Turgeon B."/>
            <person name="Goodwin S."/>
            <person name="Spatafora J."/>
            <person name="Crous P."/>
            <person name="Grigoriev I."/>
        </authorList>
    </citation>
    <scope>NUCLEOTIDE SEQUENCE</scope>
    <source>
        <strain evidence="2">CBS 107.79</strain>
    </source>
</reference>
<keyword evidence="1" id="KW-0732">Signal</keyword>
<protein>
    <submittedName>
        <fullName evidence="2">Uncharacterized protein</fullName>
    </submittedName>
</protein>
<sequence>MKHIIFILCLIGLSISAALPESSTDPAKGCGIVTNEAVTFSYSLVGDGNCRDLHANDAPIKSYYIAEGCSCVFYAHDQCSKKPAEQWMGWVFGSATGDFTKQVTTHYLCGLADNPFPPKE</sequence>